<dbReference type="GO" id="GO:0004729">
    <property type="term" value="F:oxygen-dependent protoporphyrinogen oxidase activity"/>
    <property type="evidence" value="ECO:0007669"/>
    <property type="project" value="UniProtKB-EC"/>
</dbReference>
<name>A0A7W3JL42_9MICO</name>
<accession>A0A7W3JL42</accession>
<dbReference type="EMBL" id="BJUV01000017">
    <property type="protein sequence ID" value="GEK83571.1"/>
    <property type="molecule type" value="Genomic_DNA"/>
</dbReference>
<dbReference type="InterPro" id="IPR036188">
    <property type="entry name" value="FAD/NAD-bd_sf"/>
</dbReference>
<keyword evidence="4" id="KW-0560">Oxidoreductase</keyword>
<dbReference type="PANTHER" id="PTHR42923">
    <property type="entry name" value="PROTOPORPHYRINOGEN OXIDASE"/>
    <property type="match status" value="1"/>
</dbReference>
<reference evidence="3 5" key="1">
    <citation type="submission" date="2019-07" db="EMBL/GenBank/DDBJ databases">
        <title>Whole genome shotgun sequence of Frigoribacterium faeni NBRC 103066.</title>
        <authorList>
            <person name="Hosoyama A."/>
            <person name="Uohara A."/>
            <person name="Ohji S."/>
            <person name="Ichikawa N."/>
        </authorList>
    </citation>
    <scope>NUCLEOTIDE SEQUENCE [LARGE SCALE GENOMIC DNA]</scope>
    <source>
        <strain evidence="3 5">NBRC 103066</strain>
    </source>
</reference>
<dbReference type="Gene3D" id="3.50.50.60">
    <property type="entry name" value="FAD/NAD(P)-binding domain"/>
    <property type="match status" value="1"/>
</dbReference>
<dbReference type="InterPro" id="IPR050464">
    <property type="entry name" value="Zeta_carotene_desat/Oxidored"/>
</dbReference>
<dbReference type="EC" id="1.3.3.4" evidence="4"/>
<dbReference type="InterPro" id="IPR002937">
    <property type="entry name" value="Amino_oxidase"/>
</dbReference>
<dbReference type="PANTHER" id="PTHR42923:SF3">
    <property type="entry name" value="PROTOPORPHYRINOGEN OXIDASE"/>
    <property type="match status" value="1"/>
</dbReference>
<proteinExistence type="predicted"/>
<dbReference type="EMBL" id="JACGWW010000008">
    <property type="protein sequence ID" value="MBA8814780.1"/>
    <property type="molecule type" value="Genomic_DNA"/>
</dbReference>
<reference evidence="4 6" key="2">
    <citation type="submission" date="2020-07" db="EMBL/GenBank/DDBJ databases">
        <title>Sequencing the genomes of 1000 actinobacteria strains.</title>
        <authorList>
            <person name="Klenk H.-P."/>
        </authorList>
    </citation>
    <scope>NUCLEOTIDE SEQUENCE [LARGE SCALE GENOMIC DNA]</scope>
    <source>
        <strain evidence="4 6">DSM 10309</strain>
    </source>
</reference>
<evidence type="ECO:0000313" key="5">
    <source>
        <dbReference type="Proteomes" id="UP000321154"/>
    </source>
</evidence>
<organism evidence="4 6">
    <name type="scientific">Frigoribacterium faeni</name>
    <dbReference type="NCBI Taxonomy" id="145483"/>
    <lineage>
        <taxon>Bacteria</taxon>
        <taxon>Bacillati</taxon>
        <taxon>Actinomycetota</taxon>
        <taxon>Actinomycetes</taxon>
        <taxon>Micrococcales</taxon>
        <taxon>Microbacteriaceae</taxon>
        <taxon>Frigoribacterium</taxon>
    </lineage>
</organism>
<dbReference type="Gene3D" id="3.90.660.20">
    <property type="entry name" value="Protoporphyrinogen oxidase, mitochondrial, domain 2"/>
    <property type="match status" value="1"/>
</dbReference>
<dbReference type="SUPFAM" id="SSF51905">
    <property type="entry name" value="FAD/NAD(P)-binding domain"/>
    <property type="match status" value="1"/>
</dbReference>
<gene>
    <name evidence="4" type="ORF">FB463_003055</name>
    <name evidence="3" type="ORF">FFA01_18800</name>
</gene>
<comment type="caution">
    <text evidence="4">The sequence shown here is derived from an EMBL/GenBank/DDBJ whole genome shotgun (WGS) entry which is preliminary data.</text>
</comment>
<dbReference type="RefSeq" id="WP_244289782.1">
    <property type="nucleotide sequence ID" value="NZ_BAAAHR010000003.1"/>
</dbReference>
<dbReference type="SUPFAM" id="SSF54373">
    <property type="entry name" value="FAD-linked reductases, C-terminal domain"/>
    <property type="match status" value="1"/>
</dbReference>
<evidence type="ECO:0000313" key="4">
    <source>
        <dbReference type="EMBL" id="MBA8814780.1"/>
    </source>
</evidence>
<dbReference type="AlphaFoldDB" id="A0A7W3JL42"/>
<evidence type="ECO:0000256" key="1">
    <source>
        <dbReference type="SAM" id="MobiDB-lite"/>
    </source>
</evidence>
<protein>
    <submittedName>
        <fullName evidence="3 4">Protoporphyrinogen oxidase</fullName>
        <ecNumber evidence="4">1.3.3.4</ecNumber>
    </submittedName>
</protein>
<keyword evidence="5" id="KW-1185">Reference proteome</keyword>
<evidence type="ECO:0000313" key="6">
    <source>
        <dbReference type="Proteomes" id="UP000522688"/>
    </source>
</evidence>
<dbReference type="Proteomes" id="UP000522688">
    <property type="component" value="Unassembled WGS sequence"/>
</dbReference>
<feature type="domain" description="Amine oxidase" evidence="2">
    <location>
        <begin position="37"/>
        <end position="293"/>
    </location>
</feature>
<dbReference type="Gene3D" id="1.10.3110.10">
    <property type="entry name" value="protoporphyrinogen ix oxidase, domain 3"/>
    <property type="match status" value="1"/>
</dbReference>
<evidence type="ECO:0000313" key="3">
    <source>
        <dbReference type="EMBL" id="GEK83571.1"/>
    </source>
</evidence>
<evidence type="ECO:0000259" key="2">
    <source>
        <dbReference type="Pfam" id="PF01593"/>
    </source>
</evidence>
<dbReference type="Pfam" id="PF01593">
    <property type="entry name" value="Amino_oxidase"/>
    <property type="match status" value="1"/>
</dbReference>
<dbReference type="Proteomes" id="UP000321154">
    <property type="component" value="Unassembled WGS sequence"/>
</dbReference>
<sequence>MTDPMRATSTGDGPAGDGAGGSRAAAGLHAVVVGGGVAGLVAARELARGGSRVLLLEAADRLGGEVGRHTVAGIDLDSGAESFATRGGTVAAYLDELGLADDIVLPDGRGAWVHQADGEAFPLPRTGLLGIPGDLSAPDVVRVIGPDAAAEAARLDRQPPEVGADEVAVGPFVRARMGDAVLDRLVTPIVGGVHSRHPDDLPLDRVSPGLRTALLREGSLAAAVLSLRALAPAGSAVAGLRGGNARLVDALVADLDRLGVEIRLGADVTALDGASVTVDGERIVADAVVLAVGDGAGRALAGRASSAEGLITLVTLVVREPALDAGPRGTGVLVAPGALDVRAKAVTHATVKWPWLAELAGGRHVLRLSYDSPVVERTTPDAELRAVAVADASVLLGVRIDPEAVDGWARVAWDAPLAPVPEEACTASVIPLAGVHRIGGAVAGRGLAAVIAQARATAAALLAPEGSVPAIR</sequence>
<feature type="region of interest" description="Disordered" evidence="1">
    <location>
        <begin position="1"/>
        <end position="20"/>
    </location>
</feature>